<dbReference type="Proteomes" id="UP000003789">
    <property type="component" value="Unassembled WGS sequence"/>
</dbReference>
<name>Q1Z2Z1_9GAMM</name>
<gene>
    <name evidence="1" type="ORF">P3TCK_14323</name>
</gene>
<comment type="caution">
    <text evidence="1">The sequence shown here is derived from an EMBL/GenBank/DDBJ whole genome shotgun (WGS) entry which is preliminary data.</text>
</comment>
<dbReference type="HOGENOM" id="CLU_652038_0_0_6"/>
<protein>
    <recommendedName>
        <fullName evidence="3">Type 4 fimbrial biogenesis protein PilX N-terminal domain-containing protein</fullName>
    </recommendedName>
</protein>
<reference evidence="1 2" key="1">
    <citation type="submission" date="2006-03" db="EMBL/GenBank/DDBJ databases">
        <authorList>
            <person name="Bartlett D.H."/>
            <person name="Valle G."/>
            <person name="Lauro F.M."/>
            <person name="Vezzi A."/>
            <person name="Simonato F."/>
            <person name="Eloe E."/>
            <person name="Vitulo N."/>
            <person name="Stratton T.K."/>
            <person name="D'angelo M."/>
            <person name="Ferriera S."/>
            <person name="Johnson J."/>
            <person name="Kravitz S."/>
            <person name="Beeson K."/>
            <person name="Sutton G."/>
            <person name="Rogers Y."/>
            <person name="Friedman R."/>
            <person name="Frazier M."/>
            <person name="Venter J.C."/>
        </authorList>
    </citation>
    <scope>NUCLEOTIDE SEQUENCE [LARGE SCALE GENOMIC DNA]</scope>
    <source>
        <strain evidence="1 2">3TCK</strain>
    </source>
</reference>
<organism evidence="1 2">
    <name type="scientific">Photobacterium profundum 3TCK</name>
    <dbReference type="NCBI Taxonomy" id="314280"/>
    <lineage>
        <taxon>Bacteria</taxon>
        <taxon>Pseudomonadati</taxon>
        <taxon>Pseudomonadota</taxon>
        <taxon>Gammaproteobacteria</taxon>
        <taxon>Vibrionales</taxon>
        <taxon>Vibrionaceae</taxon>
        <taxon>Photobacterium</taxon>
    </lineage>
</organism>
<proteinExistence type="predicted"/>
<accession>Q1Z2Z1</accession>
<evidence type="ECO:0000313" key="1">
    <source>
        <dbReference type="EMBL" id="EAS42998.1"/>
    </source>
</evidence>
<evidence type="ECO:0008006" key="3">
    <source>
        <dbReference type="Google" id="ProtNLM"/>
    </source>
</evidence>
<dbReference type="EMBL" id="AAPH01000015">
    <property type="protein sequence ID" value="EAS42998.1"/>
    <property type="molecule type" value="Genomic_DNA"/>
</dbReference>
<evidence type="ECO:0000313" key="2">
    <source>
        <dbReference type="Proteomes" id="UP000003789"/>
    </source>
</evidence>
<dbReference type="RefSeq" id="WP_006230761.1">
    <property type="nucleotide sequence ID" value="NZ_CH724135.1"/>
</dbReference>
<dbReference type="AlphaFoldDB" id="Q1Z2Z1"/>
<dbReference type="OrthoDB" id="5814101at2"/>
<sequence>MNSQKGMATLLVTAMLLVVSLLFSLASYKNVFYQIKRTQNEVLARQAHWLAEGGLECGFAKINEESDLSLVTNSNYFYTDCNASGNSIEIDTISSDMYVITSRNTNDIATKKISKHFSIAGGRSPGIIKATSNLLLEGTTLMYPDPGVKSEGEYECVIARYAGNVEIKGTLTNAGLHHAYPPYDGFHSNSTTWPKCKPENQSIVADNKIVIGSSKPSVFGDDYIYSANLDPFKDVFHVPRKDWEKIKDKSTTTVIAGSLSCSSDIASKIAVDSDRIWVVGNCDLGSNANLIQEAITIAGIPGIVLVVQDGILAVNGAQTLSALIYHFKSPGSTFMPTESQWDVMSAGGQLTHQEKLVVGYFQFGAFHPKGGYVMDAPGLTAKIRGSLDFSFNSDVFKDALDDLETISWVEGSWYDL</sequence>